<evidence type="ECO:0000256" key="1">
    <source>
        <dbReference type="ARBA" id="ARBA00001947"/>
    </source>
</evidence>
<dbReference type="GeneID" id="117231787"/>
<evidence type="ECO:0000256" key="4">
    <source>
        <dbReference type="ARBA" id="ARBA00012784"/>
    </source>
</evidence>
<comment type="subcellular location">
    <subcellularLocation>
        <location evidence="2">Secreted</location>
    </subcellularLocation>
</comment>
<dbReference type="GO" id="GO:0005615">
    <property type="term" value="C:extracellular space"/>
    <property type="evidence" value="ECO:0007669"/>
    <property type="project" value="InterPro"/>
</dbReference>
<organism evidence="13 14">
    <name type="scientific">Bombus vosnesenskii</name>
    <dbReference type="NCBI Taxonomy" id="207650"/>
    <lineage>
        <taxon>Eukaryota</taxon>
        <taxon>Metazoa</taxon>
        <taxon>Ecdysozoa</taxon>
        <taxon>Arthropoda</taxon>
        <taxon>Hexapoda</taxon>
        <taxon>Insecta</taxon>
        <taxon>Pterygota</taxon>
        <taxon>Neoptera</taxon>
        <taxon>Endopterygota</taxon>
        <taxon>Hymenoptera</taxon>
        <taxon>Apocrita</taxon>
        <taxon>Aculeata</taxon>
        <taxon>Apoidea</taxon>
        <taxon>Anthophila</taxon>
        <taxon>Apidae</taxon>
        <taxon>Bombus</taxon>
        <taxon>Pyrobombus</taxon>
    </lineage>
</organism>
<dbReference type="InterPro" id="IPR013659">
    <property type="entry name" value="A_deaminase_N"/>
</dbReference>
<dbReference type="PANTHER" id="PTHR11409:SF39">
    <property type="entry name" value="ADENOSINE DEAMINASE 2"/>
    <property type="match status" value="1"/>
</dbReference>
<dbReference type="AlphaFoldDB" id="A0A6J3K1S5"/>
<dbReference type="Pfam" id="PF00962">
    <property type="entry name" value="A_deaminase"/>
    <property type="match status" value="1"/>
</dbReference>
<dbReference type="GO" id="GO:0046103">
    <property type="term" value="P:inosine biosynthetic process"/>
    <property type="evidence" value="ECO:0007669"/>
    <property type="project" value="TreeGrafter"/>
</dbReference>
<accession>A0A6J3K1S5</accession>
<name>A0A6J3K1S5_9HYME</name>
<dbReference type="InterPro" id="IPR006331">
    <property type="entry name" value="ADGF"/>
</dbReference>
<keyword evidence="13" id="KW-1185">Reference proteome</keyword>
<dbReference type="InterPro" id="IPR032466">
    <property type="entry name" value="Metal_Hydrolase"/>
</dbReference>
<dbReference type="Gene3D" id="3.20.20.140">
    <property type="entry name" value="Metal-dependent hydrolases"/>
    <property type="match status" value="1"/>
</dbReference>
<dbReference type="PANTHER" id="PTHR11409">
    <property type="entry name" value="ADENOSINE DEAMINASE"/>
    <property type="match status" value="1"/>
</dbReference>
<proteinExistence type="inferred from homology"/>
<evidence type="ECO:0000259" key="12">
    <source>
        <dbReference type="Pfam" id="PF08451"/>
    </source>
</evidence>
<evidence type="ECO:0000256" key="8">
    <source>
        <dbReference type="ARBA" id="ARBA00022729"/>
    </source>
</evidence>
<comment type="similarity">
    <text evidence="3">Belongs to the metallo-dependent hydrolases superfamily. Adenosine and AMP deaminases family. ADGF subfamily.</text>
</comment>
<reference evidence="14" key="1">
    <citation type="submission" date="2025-08" db="UniProtKB">
        <authorList>
            <consortium name="RefSeq"/>
        </authorList>
    </citation>
    <scope>IDENTIFICATION</scope>
    <source>
        <tissue evidence="14">Muscle</tissue>
    </source>
</reference>
<dbReference type="Proteomes" id="UP000504631">
    <property type="component" value="Unplaced"/>
</dbReference>
<dbReference type="SUPFAM" id="SSF51556">
    <property type="entry name" value="Metallo-dependent hydrolases"/>
    <property type="match status" value="1"/>
</dbReference>
<dbReference type="EC" id="3.5.4.4" evidence="4"/>
<comment type="cofactor">
    <cofactor evidence="1">
        <name>Zn(2+)</name>
        <dbReference type="ChEBI" id="CHEBI:29105"/>
    </cofactor>
</comment>
<comment type="catalytic activity">
    <reaction evidence="10">
        <text>adenosine + H2O + H(+) = inosine + NH4(+)</text>
        <dbReference type="Rhea" id="RHEA:24408"/>
        <dbReference type="ChEBI" id="CHEBI:15377"/>
        <dbReference type="ChEBI" id="CHEBI:15378"/>
        <dbReference type="ChEBI" id="CHEBI:16335"/>
        <dbReference type="ChEBI" id="CHEBI:17596"/>
        <dbReference type="ChEBI" id="CHEBI:28938"/>
        <dbReference type="EC" id="3.5.4.4"/>
    </reaction>
</comment>
<dbReference type="RefSeq" id="XP_033346455.1">
    <property type="nucleotide sequence ID" value="XM_033490564.1"/>
</dbReference>
<dbReference type="InterPro" id="IPR006330">
    <property type="entry name" value="Ado/ade_deaminase"/>
</dbReference>
<evidence type="ECO:0000256" key="9">
    <source>
        <dbReference type="ARBA" id="ARBA00022801"/>
    </source>
</evidence>
<dbReference type="KEGG" id="bvk:117231787"/>
<gene>
    <name evidence="14" type="primary">LOC117231787</name>
</gene>
<evidence type="ECO:0000259" key="11">
    <source>
        <dbReference type="Pfam" id="PF00962"/>
    </source>
</evidence>
<dbReference type="Pfam" id="PF08451">
    <property type="entry name" value="A_deaminase_N"/>
    <property type="match status" value="1"/>
</dbReference>
<feature type="domain" description="Adenosine/AMP deaminase N-terminal" evidence="12">
    <location>
        <begin position="19"/>
        <end position="99"/>
    </location>
</feature>
<dbReference type="FunFam" id="3.20.20.140:FF:000017">
    <property type="entry name" value="Adenosine deaminase 2"/>
    <property type="match status" value="1"/>
</dbReference>
<evidence type="ECO:0000256" key="5">
    <source>
        <dbReference type="ARBA" id="ARBA00018099"/>
    </source>
</evidence>
<evidence type="ECO:0000256" key="2">
    <source>
        <dbReference type="ARBA" id="ARBA00004613"/>
    </source>
</evidence>
<evidence type="ECO:0000256" key="7">
    <source>
        <dbReference type="ARBA" id="ARBA00022723"/>
    </source>
</evidence>
<evidence type="ECO:0000256" key="3">
    <source>
        <dbReference type="ARBA" id="ARBA00006083"/>
    </source>
</evidence>
<dbReference type="CDD" id="cd01321">
    <property type="entry name" value="ADGF"/>
    <property type="match status" value="1"/>
</dbReference>
<evidence type="ECO:0000313" key="13">
    <source>
        <dbReference type="Proteomes" id="UP000504631"/>
    </source>
</evidence>
<keyword evidence="7" id="KW-0479">Metal-binding</keyword>
<evidence type="ECO:0000313" key="14">
    <source>
        <dbReference type="RefSeq" id="XP_033346455.1"/>
    </source>
</evidence>
<dbReference type="NCBIfam" id="TIGR01431">
    <property type="entry name" value="adm_rel"/>
    <property type="match status" value="1"/>
</dbReference>
<dbReference type="GO" id="GO:0004000">
    <property type="term" value="F:adenosine deaminase activity"/>
    <property type="evidence" value="ECO:0007669"/>
    <property type="project" value="InterPro"/>
</dbReference>
<dbReference type="GO" id="GO:0006154">
    <property type="term" value="P:adenosine catabolic process"/>
    <property type="evidence" value="ECO:0007669"/>
    <property type="project" value="InterPro"/>
</dbReference>
<dbReference type="GO" id="GO:0046872">
    <property type="term" value="F:metal ion binding"/>
    <property type="evidence" value="ECO:0007669"/>
    <property type="project" value="UniProtKB-KW"/>
</dbReference>
<dbReference type="InterPro" id="IPR001365">
    <property type="entry name" value="A_deaminase_dom"/>
</dbReference>
<evidence type="ECO:0000256" key="10">
    <source>
        <dbReference type="ARBA" id="ARBA00047764"/>
    </source>
</evidence>
<protein>
    <recommendedName>
        <fullName evidence="5">Adenosine deaminase</fullName>
        <ecNumber evidence="4">3.5.4.4</ecNumber>
    </recommendedName>
</protein>
<feature type="domain" description="Adenosine deaminase" evidence="11">
    <location>
        <begin position="185"/>
        <end position="483"/>
    </location>
</feature>
<evidence type="ECO:0000256" key="6">
    <source>
        <dbReference type="ARBA" id="ARBA00022525"/>
    </source>
</evidence>
<sequence>MKEFIFPFIILLAYAAVNAAFLRVNYTILRNEILKYEERLMIGANLTLNDDEKAANKVLMKAKEEELIAGFKDPSQYAPARNFLETKKDIERSKVFQLLRRMPKGAVLHAHDTSLVSLDYLYHNITFRDNLYVCIDEGDVRLHFFRVPDKSCDWQLLKKVREDPKRGRQVNDMIRSRMTMECNNPAIAYSNINKAWQKFMNIFSFIEPLLTYKPVYEDHFLQGLEELYEDNVMYLELRSTLPNLYDFDGTQYQPEDLVGIYKNLTQRFKEKHPDFVGAKLIYAPARSADDKTVEYYIETLKRLKTLYPDFVAGFDLVGQEDLGHTLESFIDLLKTAEEHNISFFFHAGETNWLGASTDENLVDAILLNTKRIGHGYALTSHPFLLELVRKMNIAIEVNPISNQVLKLVDDLRNHAARPMFSGGYPMVISNDDPGLWGAKGLSYDFYEGFMALMSMHADLRSLKQLAWNSLVYSTLNDSEKQKALHIWERKWQTFIKDIVSENY</sequence>
<keyword evidence="6" id="KW-0964">Secreted</keyword>
<keyword evidence="9" id="KW-0378">Hydrolase</keyword>
<keyword evidence="8" id="KW-0732">Signal</keyword>